<comment type="caution">
    <text evidence="2">The sequence shown here is derived from an EMBL/GenBank/DDBJ whole genome shotgun (WGS) entry which is preliminary data.</text>
</comment>
<dbReference type="Pfam" id="PF00144">
    <property type="entry name" value="Beta-lactamase"/>
    <property type="match status" value="1"/>
</dbReference>
<name>A0ABW4G8U4_9ACTN</name>
<reference evidence="3" key="1">
    <citation type="journal article" date="2019" name="Int. J. Syst. Evol. Microbiol.">
        <title>The Global Catalogue of Microorganisms (GCM) 10K type strain sequencing project: providing services to taxonomists for standard genome sequencing and annotation.</title>
        <authorList>
            <consortium name="The Broad Institute Genomics Platform"/>
            <consortium name="The Broad Institute Genome Sequencing Center for Infectious Disease"/>
            <person name="Wu L."/>
            <person name="Ma J."/>
        </authorList>
    </citation>
    <scope>NUCLEOTIDE SEQUENCE [LARGE SCALE GENOMIC DNA]</scope>
    <source>
        <strain evidence="3">CGMCC 1.15399</strain>
    </source>
</reference>
<dbReference type="GO" id="GO:0016787">
    <property type="term" value="F:hydrolase activity"/>
    <property type="evidence" value="ECO:0007669"/>
    <property type="project" value="UniProtKB-KW"/>
</dbReference>
<dbReference type="Gene3D" id="3.40.710.10">
    <property type="entry name" value="DD-peptidase/beta-lactamase superfamily"/>
    <property type="match status" value="1"/>
</dbReference>
<keyword evidence="3" id="KW-1185">Reference proteome</keyword>
<evidence type="ECO:0000259" key="1">
    <source>
        <dbReference type="Pfam" id="PF00144"/>
    </source>
</evidence>
<gene>
    <name evidence="2" type="ORF">ACFSJ0_17675</name>
</gene>
<protein>
    <submittedName>
        <fullName evidence="2">Serine hydrolase</fullName>
    </submittedName>
</protein>
<dbReference type="SUPFAM" id="SSF56601">
    <property type="entry name" value="beta-lactamase/transpeptidase-like"/>
    <property type="match status" value="1"/>
</dbReference>
<proteinExistence type="predicted"/>
<dbReference type="InterPro" id="IPR001466">
    <property type="entry name" value="Beta-lactam-related"/>
</dbReference>
<dbReference type="PANTHER" id="PTHR46825">
    <property type="entry name" value="D-ALANYL-D-ALANINE-CARBOXYPEPTIDASE/ENDOPEPTIDASE AMPH"/>
    <property type="match status" value="1"/>
</dbReference>
<sequence>MQRSLFSLGKERGTPMTRALDVARMRARVSELLAEYRIPSAVIGVLRDGEITDFAVGVKNISTREPARTDTIYQCGSVSKTWTALAFMRLVDEGKVALDEPVRTYLPDFRVADPDVSAKVTSRHLLNHTNGIEESFGDPGEGDDVYERMVANIAGASQVHPLGRTHGYSAALGYAILARIMEVIDGKGWDDIMKDRLFDPLGLTSTTSRHEHADQNRAATGYLIRSLEEGPILSPLDHLPRSFGPGGNVNTTARELLTMAYVFLNEGKAPNGTRIVSPGIIREMMESRVPVPDPYMFGPEWALGLIACDWHGQTVYAHDGSAVSQSARLRILPESNIAISMLANAGPRDSFYRKVFNEILADLGAVTIPDLPEPDPTLALDLSRYEGSYERPGTRYDVAAEHGKLHLRFTLNPMEAQLLNRPQQLDYELLPISETHFLMPSDDPLEDPQTVAIYDFKNGAAQYLHINCRVSPRVNEEDATMHVMAVSTISDIDGFWDSLKVAYGQLPKGAKWTLAVSSTDGTKAVNVIVHDSIDGVRSFFEDQAGAFATTEYFEADAANAVGLPAT</sequence>
<dbReference type="InterPro" id="IPR050491">
    <property type="entry name" value="AmpC-like"/>
</dbReference>
<dbReference type="PANTHER" id="PTHR46825:SF9">
    <property type="entry name" value="BETA-LACTAMASE-RELATED DOMAIN-CONTAINING PROTEIN"/>
    <property type="match status" value="1"/>
</dbReference>
<evidence type="ECO:0000313" key="3">
    <source>
        <dbReference type="Proteomes" id="UP001597097"/>
    </source>
</evidence>
<keyword evidence="2" id="KW-0378">Hydrolase</keyword>
<evidence type="ECO:0000313" key="2">
    <source>
        <dbReference type="EMBL" id="MFD1538890.1"/>
    </source>
</evidence>
<organism evidence="2 3">
    <name type="scientific">Nonomuraea guangzhouensis</name>
    <dbReference type="NCBI Taxonomy" id="1291555"/>
    <lineage>
        <taxon>Bacteria</taxon>
        <taxon>Bacillati</taxon>
        <taxon>Actinomycetota</taxon>
        <taxon>Actinomycetes</taxon>
        <taxon>Streptosporangiales</taxon>
        <taxon>Streptosporangiaceae</taxon>
        <taxon>Nonomuraea</taxon>
    </lineage>
</organism>
<feature type="domain" description="Beta-lactamase-related" evidence="1">
    <location>
        <begin position="26"/>
        <end position="349"/>
    </location>
</feature>
<dbReference type="Proteomes" id="UP001597097">
    <property type="component" value="Unassembled WGS sequence"/>
</dbReference>
<dbReference type="EMBL" id="JBHUCM010000014">
    <property type="protein sequence ID" value="MFD1538890.1"/>
    <property type="molecule type" value="Genomic_DNA"/>
</dbReference>
<dbReference type="RefSeq" id="WP_378621485.1">
    <property type="nucleotide sequence ID" value="NZ_JBHUCM010000014.1"/>
</dbReference>
<dbReference type="InterPro" id="IPR012338">
    <property type="entry name" value="Beta-lactam/transpept-like"/>
</dbReference>
<accession>A0ABW4G8U4</accession>